<reference evidence="1 2" key="1">
    <citation type="submission" date="2013-04" db="EMBL/GenBank/DDBJ databases">
        <authorList>
            <person name="Harkins D.M."/>
            <person name="Durkin A.S."/>
            <person name="Brinkac L.M."/>
            <person name="Haft D.H."/>
            <person name="Selengut J.D."/>
            <person name="Sanka R."/>
            <person name="DePew J."/>
            <person name="Purushe J."/>
            <person name="Hartskeerl R.A."/>
            <person name="Ahmed A."/>
            <person name="van der Linden H."/>
            <person name="Goris M.G.A."/>
            <person name="Vinetz J.M."/>
            <person name="Sutton G.G."/>
            <person name="Nierman W.C."/>
            <person name="Fouts D.E."/>
        </authorList>
    </citation>
    <scope>NUCLEOTIDE SEQUENCE [LARGE SCALE GENOMIC DNA]</scope>
    <source>
        <strain evidence="1 2">Sao Paulo</strain>
    </source>
</reference>
<dbReference type="OrthoDB" id="345545at2"/>
<proteinExistence type="predicted"/>
<sequence>MTWFFKKKKIESSRLDIDTINRIEEESKKLGKQQVLYVTIKRKVSGRGEVLVGFQDRIFSDKDLIRYESDEIKSQLNKGEFKLHEGILYFYPNVDLEWKPTPKKNIHKIVSNYDFSNVEMYLEPKDYPNLQPELAECFRKENIESVYLNRNVCQLEISDLDSEKESRISESLLNFCSSFYLSAFSKPQSPR</sequence>
<comment type="caution">
    <text evidence="1">The sequence shown here is derived from an EMBL/GenBank/DDBJ whole genome shotgun (WGS) entry which is preliminary data.</text>
</comment>
<evidence type="ECO:0000313" key="2">
    <source>
        <dbReference type="Proteomes" id="UP000013996"/>
    </source>
</evidence>
<organism evidence="1 2">
    <name type="scientific">Leptospira yanagawae serovar Saopaulo str. Sao Paulo = ATCC 700523</name>
    <dbReference type="NCBI Taxonomy" id="1249483"/>
    <lineage>
        <taxon>Bacteria</taxon>
        <taxon>Pseudomonadati</taxon>
        <taxon>Spirochaetota</taxon>
        <taxon>Spirochaetia</taxon>
        <taxon>Leptospirales</taxon>
        <taxon>Leptospiraceae</taxon>
        <taxon>Leptospira</taxon>
    </lineage>
</organism>
<protein>
    <submittedName>
        <fullName evidence="1">Uncharacterized protein</fullName>
    </submittedName>
</protein>
<dbReference type="AlphaFoldDB" id="A0A5E8HCB5"/>
<name>A0A5E8HCB5_9LEPT</name>
<dbReference type="Proteomes" id="UP000013996">
    <property type="component" value="Unassembled WGS sequence"/>
</dbReference>
<accession>A0A5E8HCB5</accession>
<evidence type="ECO:0000313" key="1">
    <source>
        <dbReference type="EMBL" id="EOQ88200.1"/>
    </source>
</evidence>
<dbReference type="EMBL" id="AOGX02000024">
    <property type="protein sequence ID" value="EOQ88200.1"/>
    <property type="molecule type" value="Genomic_DNA"/>
</dbReference>
<dbReference type="RefSeq" id="WP_015678217.1">
    <property type="nucleotide sequence ID" value="NZ_AOGX02000024.1"/>
</dbReference>
<gene>
    <name evidence="1" type="ORF">LEP1GSC202_3137</name>
</gene>